<dbReference type="OrthoDB" id="9805314at2"/>
<dbReference type="PANTHER" id="PTHR30238">
    <property type="entry name" value="MEMBRANE BOUND PREDICTED REDOX MODULATOR"/>
    <property type="match status" value="1"/>
</dbReference>
<feature type="transmembrane region" description="Helical" evidence="6">
    <location>
        <begin position="86"/>
        <end position="107"/>
    </location>
</feature>
<evidence type="ECO:0000256" key="6">
    <source>
        <dbReference type="SAM" id="Phobius"/>
    </source>
</evidence>
<sequence length="229" mass="25081">MDVPLELITSFLTITALETILAIDNLLFIYLVTAKLPVHQQRKAQITATSLAAIMRIVSLLFISLIMQWTIPIFSIFGNGISIKDMILIIGGLFLLCKALHEIYLLYRPKTVSTQVAKNMLSAIAQIILIDAVFSIDSVITAIGLSDNIFVIAASILASCAIMLLASRFLIKLTHSLQLKLIALTSLIFIGLILMAAGIDIVIDKSYLLVALGFSIVIFIFQTSLKKKT</sequence>
<keyword evidence="3 6" id="KW-0812">Transmembrane</keyword>
<feature type="transmembrane region" description="Helical" evidence="6">
    <location>
        <begin position="119"/>
        <end position="143"/>
    </location>
</feature>
<protein>
    <recommendedName>
        <fullName evidence="9">Membrane protein TerC, possibly involved in tellurium resistance</fullName>
    </recommendedName>
</protein>
<dbReference type="PANTHER" id="PTHR30238:SF4">
    <property type="entry name" value="SLL1022 PROTEIN"/>
    <property type="match status" value="1"/>
</dbReference>
<evidence type="ECO:0008006" key="9">
    <source>
        <dbReference type="Google" id="ProtNLM"/>
    </source>
</evidence>
<name>A0A8J2Z5R9_9GAMM</name>
<reference evidence="7" key="2">
    <citation type="submission" date="2020-09" db="EMBL/GenBank/DDBJ databases">
        <authorList>
            <person name="Sun Q."/>
            <person name="Zhou Y."/>
        </authorList>
    </citation>
    <scope>NUCLEOTIDE SEQUENCE</scope>
    <source>
        <strain evidence="7">CGMCC 1.15758</strain>
    </source>
</reference>
<keyword evidence="4 6" id="KW-1133">Transmembrane helix</keyword>
<gene>
    <name evidence="7" type="ORF">GCM10010995_21080</name>
</gene>
<dbReference type="GO" id="GO:0016020">
    <property type="term" value="C:membrane"/>
    <property type="evidence" value="ECO:0007669"/>
    <property type="project" value="UniProtKB-SubCell"/>
</dbReference>
<feature type="transmembrane region" description="Helical" evidence="6">
    <location>
        <begin position="12"/>
        <end position="32"/>
    </location>
</feature>
<accession>A0A8J2Z5R9</accession>
<feature type="transmembrane region" description="Helical" evidence="6">
    <location>
        <begin position="181"/>
        <end position="201"/>
    </location>
</feature>
<comment type="similarity">
    <text evidence="2">Belongs to the TerC family.</text>
</comment>
<dbReference type="RefSeq" id="WP_157968305.1">
    <property type="nucleotide sequence ID" value="NZ_BMJS01000027.1"/>
</dbReference>
<evidence type="ECO:0000256" key="1">
    <source>
        <dbReference type="ARBA" id="ARBA00004141"/>
    </source>
</evidence>
<evidence type="ECO:0000313" key="7">
    <source>
        <dbReference type="EMBL" id="GGG03431.1"/>
    </source>
</evidence>
<keyword evidence="5 6" id="KW-0472">Membrane</keyword>
<evidence type="ECO:0000256" key="3">
    <source>
        <dbReference type="ARBA" id="ARBA00022692"/>
    </source>
</evidence>
<evidence type="ECO:0000256" key="5">
    <source>
        <dbReference type="ARBA" id="ARBA00023136"/>
    </source>
</evidence>
<proteinExistence type="inferred from homology"/>
<organism evidence="7 8">
    <name type="scientific">Cysteiniphilum litorale</name>
    <dbReference type="NCBI Taxonomy" id="2056700"/>
    <lineage>
        <taxon>Bacteria</taxon>
        <taxon>Pseudomonadati</taxon>
        <taxon>Pseudomonadota</taxon>
        <taxon>Gammaproteobacteria</taxon>
        <taxon>Thiotrichales</taxon>
        <taxon>Fastidiosibacteraceae</taxon>
        <taxon>Cysteiniphilum</taxon>
    </lineage>
</organism>
<dbReference type="EMBL" id="BMJS01000027">
    <property type="protein sequence ID" value="GGG03431.1"/>
    <property type="molecule type" value="Genomic_DNA"/>
</dbReference>
<evidence type="ECO:0000313" key="8">
    <source>
        <dbReference type="Proteomes" id="UP000636949"/>
    </source>
</evidence>
<evidence type="ECO:0000256" key="2">
    <source>
        <dbReference type="ARBA" id="ARBA00007511"/>
    </source>
</evidence>
<feature type="transmembrane region" description="Helical" evidence="6">
    <location>
        <begin position="207"/>
        <end position="225"/>
    </location>
</feature>
<comment type="subcellular location">
    <subcellularLocation>
        <location evidence="1">Membrane</location>
        <topology evidence="1">Multi-pass membrane protein</topology>
    </subcellularLocation>
</comment>
<reference evidence="7" key="1">
    <citation type="journal article" date="2014" name="Int. J. Syst. Evol. Microbiol.">
        <title>Complete genome sequence of Corynebacterium casei LMG S-19264T (=DSM 44701T), isolated from a smear-ripened cheese.</title>
        <authorList>
            <consortium name="US DOE Joint Genome Institute (JGI-PGF)"/>
            <person name="Walter F."/>
            <person name="Albersmeier A."/>
            <person name="Kalinowski J."/>
            <person name="Ruckert C."/>
        </authorList>
    </citation>
    <scope>NUCLEOTIDE SEQUENCE</scope>
    <source>
        <strain evidence="7">CGMCC 1.15758</strain>
    </source>
</reference>
<comment type="caution">
    <text evidence="7">The sequence shown here is derived from an EMBL/GenBank/DDBJ whole genome shotgun (WGS) entry which is preliminary data.</text>
</comment>
<dbReference type="InterPro" id="IPR005496">
    <property type="entry name" value="Integral_membrane_TerC"/>
</dbReference>
<feature type="transmembrane region" description="Helical" evidence="6">
    <location>
        <begin position="53"/>
        <end position="74"/>
    </location>
</feature>
<evidence type="ECO:0000256" key="4">
    <source>
        <dbReference type="ARBA" id="ARBA00022989"/>
    </source>
</evidence>
<feature type="transmembrane region" description="Helical" evidence="6">
    <location>
        <begin position="149"/>
        <end position="169"/>
    </location>
</feature>
<keyword evidence="8" id="KW-1185">Reference proteome</keyword>
<dbReference type="AlphaFoldDB" id="A0A8J2Z5R9"/>
<dbReference type="Pfam" id="PF03741">
    <property type="entry name" value="TerC"/>
    <property type="match status" value="1"/>
</dbReference>
<dbReference type="Proteomes" id="UP000636949">
    <property type="component" value="Unassembled WGS sequence"/>
</dbReference>